<feature type="compositionally biased region" description="Basic residues" evidence="2">
    <location>
        <begin position="16"/>
        <end position="26"/>
    </location>
</feature>
<dbReference type="EMBL" id="JBGBPQ010000030">
    <property type="protein sequence ID" value="KAL1496075.1"/>
    <property type="molecule type" value="Genomic_DNA"/>
</dbReference>
<evidence type="ECO:0000313" key="5">
    <source>
        <dbReference type="Proteomes" id="UP001515480"/>
    </source>
</evidence>
<feature type="region of interest" description="Disordered" evidence="2">
    <location>
        <begin position="374"/>
        <end position="399"/>
    </location>
</feature>
<feature type="compositionally biased region" description="Pro residues" evidence="2">
    <location>
        <begin position="42"/>
        <end position="58"/>
    </location>
</feature>
<protein>
    <recommendedName>
        <fullName evidence="3">UFSP1/2/DUB catalytic domain-containing protein</fullName>
    </recommendedName>
</protein>
<evidence type="ECO:0000256" key="1">
    <source>
        <dbReference type="ARBA" id="ARBA00022801"/>
    </source>
</evidence>
<proteinExistence type="predicted"/>
<feature type="compositionally biased region" description="Basic and acidic residues" evidence="2">
    <location>
        <begin position="385"/>
        <end position="399"/>
    </location>
</feature>
<feature type="region of interest" description="Disordered" evidence="2">
    <location>
        <begin position="1"/>
        <end position="63"/>
    </location>
</feature>
<dbReference type="Gene3D" id="3.90.70.130">
    <property type="match status" value="1"/>
</dbReference>
<dbReference type="GO" id="GO:0016787">
    <property type="term" value="F:hydrolase activity"/>
    <property type="evidence" value="ECO:0007669"/>
    <property type="project" value="UniProtKB-KW"/>
</dbReference>
<gene>
    <name evidence="4" type="ORF">AB1Y20_014702</name>
</gene>
<evidence type="ECO:0000313" key="4">
    <source>
        <dbReference type="EMBL" id="KAL1496075.1"/>
    </source>
</evidence>
<name>A0AB34IBM5_PRYPA</name>
<sequence>MPPPFAADLSPDPPRRHSPIGRRLRAKLAINAPSSPAASPALPAPPPPLPASTPPPAPSEEWPSPLRGCLLSLRLGSPTPPEAEALPELRQRGARLCAARVALPRQDTLWTCGYENIAAILHTVLSMGVFEKVPPAVRSIAARHAPLPAESIVAMQECIDAAWRAGYDSYSSATLSSMRGRRGRDGHIGAPEAFCLFARWGLDVWLAEVHGSSKTPADGSSPLRGSGEALYAMVKAAIDHCTTLPMMLQWDGHSVLVLGYTSEPRAIIAADPLVYPAGQVVSATLGGVGGVRYHEYGTVQVYLPEHLEGSQYQLVVIHNLAPNKGLLKEVDATCFGGELPVGMSWHGTCEGWRIDGSLVPSEVHQSIEACCAQSSPSQNSCPAKEAMRHDANTSHDRVADQHQLESLTALPHK</sequence>
<dbReference type="InterPro" id="IPR012462">
    <property type="entry name" value="UFSP1/2_DUB_cat"/>
</dbReference>
<dbReference type="Proteomes" id="UP001515480">
    <property type="component" value="Unassembled WGS sequence"/>
</dbReference>
<evidence type="ECO:0000259" key="3">
    <source>
        <dbReference type="Pfam" id="PF07910"/>
    </source>
</evidence>
<dbReference type="Pfam" id="PF07910">
    <property type="entry name" value="Peptidase_C78"/>
    <property type="match status" value="1"/>
</dbReference>
<organism evidence="4 5">
    <name type="scientific">Prymnesium parvum</name>
    <name type="common">Toxic golden alga</name>
    <dbReference type="NCBI Taxonomy" id="97485"/>
    <lineage>
        <taxon>Eukaryota</taxon>
        <taxon>Haptista</taxon>
        <taxon>Haptophyta</taxon>
        <taxon>Prymnesiophyceae</taxon>
        <taxon>Prymnesiales</taxon>
        <taxon>Prymnesiaceae</taxon>
        <taxon>Prymnesium</taxon>
    </lineage>
</organism>
<feature type="compositionally biased region" description="Low complexity" evidence="2">
    <location>
        <begin position="32"/>
        <end position="41"/>
    </location>
</feature>
<feature type="domain" description="UFSP1/2/DUB catalytic" evidence="3">
    <location>
        <begin position="106"/>
        <end position="265"/>
    </location>
</feature>
<dbReference type="AlphaFoldDB" id="A0AB34IBM5"/>
<keyword evidence="1" id="KW-0378">Hydrolase</keyword>
<reference evidence="4 5" key="1">
    <citation type="journal article" date="2024" name="Science">
        <title>Giant polyketide synthase enzymes in the biosynthesis of giant marine polyether toxins.</title>
        <authorList>
            <person name="Fallon T.R."/>
            <person name="Shende V.V."/>
            <person name="Wierzbicki I.H."/>
            <person name="Pendleton A.L."/>
            <person name="Watervoot N.F."/>
            <person name="Auber R.P."/>
            <person name="Gonzalez D.J."/>
            <person name="Wisecaver J.H."/>
            <person name="Moore B.S."/>
        </authorList>
    </citation>
    <scope>NUCLEOTIDE SEQUENCE [LARGE SCALE GENOMIC DNA]</scope>
    <source>
        <strain evidence="4 5">12B1</strain>
    </source>
</reference>
<evidence type="ECO:0000256" key="2">
    <source>
        <dbReference type="SAM" id="MobiDB-lite"/>
    </source>
</evidence>
<keyword evidence="5" id="KW-1185">Reference proteome</keyword>
<accession>A0AB34IBM5</accession>
<comment type="caution">
    <text evidence="4">The sequence shown here is derived from an EMBL/GenBank/DDBJ whole genome shotgun (WGS) entry which is preliminary data.</text>
</comment>